<dbReference type="PROSITE" id="PS51375">
    <property type="entry name" value="PPR"/>
    <property type="match status" value="2"/>
</dbReference>
<evidence type="ECO:0000256" key="2">
    <source>
        <dbReference type="ARBA" id="ARBA00022737"/>
    </source>
</evidence>
<dbReference type="PANTHER" id="PTHR47936:SF1">
    <property type="entry name" value="PENTATRICOPEPTIDE REPEAT-CONTAINING PROTEIN GUN1, CHLOROPLASTIC"/>
    <property type="match status" value="1"/>
</dbReference>
<dbReference type="GO" id="GO:0031930">
    <property type="term" value="P:mitochondria-nucleus signaling pathway"/>
    <property type="evidence" value="ECO:0007669"/>
    <property type="project" value="TreeGrafter"/>
</dbReference>
<feature type="repeat" description="PPR" evidence="3">
    <location>
        <begin position="128"/>
        <end position="162"/>
    </location>
</feature>
<dbReference type="NCBIfam" id="TIGR00756">
    <property type="entry name" value="PPR"/>
    <property type="match status" value="4"/>
</dbReference>
<dbReference type="Gene3D" id="1.25.40.10">
    <property type="entry name" value="Tetratricopeptide repeat domain"/>
    <property type="match status" value="3"/>
</dbReference>
<accession>A0A5B7A503</accession>
<reference evidence="4" key="1">
    <citation type="submission" date="2019-08" db="EMBL/GenBank/DDBJ databases">
        <title>Reference gene set and small RNA set construction with multiple tissues from Davidia involucrata Baill.</title>
        <authorList>
            <person name="Yang H."/>
            <person name="Zhou C."/>
            <person name="Li G."/>
            <person name="Wang J."/>
            <person name="Gao P."/>
            <person name="Wang M."/>
            <person name="Wang R."/>
            <person name="Zhao Y."/>
        </authorList>
    </citation>
    <scope>NUCLEOTIDE SEQUENCE</scope>
    <source>
        <tissue evidence="4">Mixed with DoveR01_LX</tissue>
    </source>
</reference>
<dbReference type="GO" id="GO:0009507">
    <property type="term" value="C:chloroplast"/>
    <property type="evidence" value="ECO:0007669"/>
    <property type="project" value="TreeGrafter"/>
</dbReference>
<organism evidence="4">
    <name type="scientific">Davidia involucrata</name>
    <name type="common">Dove tree</name>
    <dbReference type="NCBI Taxonomy" id="16924"/>
    <lineage>
        <taxon>Eukaryota</taxon>
        <taxon>Viridiplantae</taxon>
        <taxon>Streptophyta</taxon>
        <taxon>Embryophyta</taxon>
        <taxon>Tracheophyta</taxon>
        <taxon>Spermatophyta</taxon>
        <taxon>Magnoliopsida</taxon>
        <taxon>eudicotyledons</taxon>
        <taxon>Gunneridae</taxon>
        <taxon>Pentapetalae</taxon>
        <taxon>asterids</taxon>
        <taxon>Cornales</taxon>
        <taxon>Nyssaceae</taxon>
        <taxon>Davidia</taxon>
    </lineage>
</organism>
<dbReference type="Pfam" id="PF01535">
    <property type="entry name" value="PPR"/>
    <property type="match status" value="3"/>
</dbReference>
<evidence type="ECO:0000256" key="1">
    <source>
        <dbReference type="ARBA" id="ARBA00007626"/>
    </source>
</evidence>
<evidence type="ECO:0008006" key="5">
    <source>
        <dbReference type="Google" id="ProtNLM"/>
    </source>
</evidence>
<protein>
    <recommendedName>
        <fullName evidence="5">Pentatricopeptide repeat-containing protein</fullName>
    </recommendedName>
</protein>
<dbReference type="Pfam" id="PF13041">
    <property type="entry name" value="PPR_2"/>
    <property type="match status" value="1"/>
</dbReference>
<dbReference type="GO" id="GO:0010019">
    <property type="term" value="P:chloroplast-nucleus signaling pathway"/>
    <property type="evidence" value="ECO:0007669"/>
    <property type="project" value="TreeGrafter"/>
</dbReference>
<dbReference type="EMBL" id="GHES01020167">
    <property type="protein sequence ID" value="MPA50726.1"/>
    <property type="molecule type" value="Transcribed_RNA"/>
</dbReference>
<evidence type="ECO:0000256" key="3">
    <source>
        <dbReference type="PROSITE-ProRule" id="PRU00708"/>
    </source>
</evidence>
<dbReference type="PANTHER" id="PTHR47936">
    <property type="entry name" value="PPR_LONG DOMAIN-CONTAINING PROTEIN"/>
    <property type="match status" value="1"/>
</dbReference>
<proteinExistence type="inferred from homology"/>
<dbReference type="AlphaFoldDB" id="A0A5B7A503"/>
<dbReference type="InterPro" id="IPR002885">
    <property type="entry name" value="PPR_rpt"/>
</dbReference>
<sequence>MLYCSAGMVDHAVRTFNQMEHHNSCPRTEKSLCAVLSVYLDNKMYDKFHETFESVPPKIGVSPGVKSYNLVLRAFCEEKRVESARELLDKIGNEANIDSYNILLGAVGNWVEFDGIVKELLKKGLEPNLTTYNHRILRLCKNKECVRAKKLLDEMVSKGVKPNSASYDALIFGFCKVGDLESARKVLEGDGFVSPPSFAYYTLLRHMVEEGEFESALEMCKEIIRRKWVPPFEAMRGLVTGLIERSKAEEAKEVVDKMKKRLRGPALDSWQQIEAALPL</sequence>
<dbReference type="InterPro" id="IPR011990">
    <property type="entry name" value="TPR-like_helical_dom_sf"/>
</dbReference>
<evidence type="ECO:0000313" key="4">
    <source>
        <dbReference type="EMBL" id="MPA50726.1"/>
    </source>
</evidence>
<keyword evidence="2" id="KW-0677">Repeat</keyword>
<comment type="similarity">
    <text evidence="1">Belongs to the PPR family. P subfamily.</text>
</comment>
<gene>
    <name evidence="4" type="ORF">Din_020167</name>
</gene>
<name>A0A5B7A503_DAVIN</name>
<feature type="repeat" description="PPR" evidence="3">
    <location>
        <begin position="196"/>
        <end position="230"/>
    </location>
</feature>